<dbReference type="RefSeq" id="WP_011402807.1">
    <property type="nucleotide sequence ID" value="NZ_CALTRY010000001.1"/>
</dbReference>
<dbReference type="OMA" id="IIGHTIT"/>
<comment type="caution">
    <text evidence="2">The sequence shown here is derived from an EMBL/GenBank/DDBJ whole genome shotgun (WGS) entry which is preliminary data.</text>
</comment>
<keyword evidence="2" id="KW-0378">Hydrolase</keyword>
<dbReference type="PROSITE" id="PS00125">
    <property type="entry name" value="SER_THR_PHOSPHATASE"/>
    <property type="match status" value="1"/>
</dbReference>
<dbReference type="Pfam" id="PF00149">
    <property type="entry name" value="Metallophos"/>
    <property type="match status" value="1"/>
</dbReference>
<evidence type="ECO:0000313" key="5">
    <source>
        <dbReference type="EMBL" id="MCS4120599.1"/>
    </source>
</evidence>
<dbReference type="EMBL" id="JANUAE010000007">
    <property type="protein sequence ID" value="MCS3710574.1"/>
    <property type="molecule type" value="Genomic_DNA"/>
</dbReference>
<dbReference type="Proteomes" id="UP001155010">
    <property type="component" value="Unassembled WGS sequence"/>
</dbReference>
<dbReference type="InterPro" id="IPR050126">
    <property type="entry name" value="Ap4A_hydrolase"/>
</dbReference>
<dbReference type="EMBL" id="JANTZM010000003">
    <property type="protein sequence ID" value="MCS4156961.1"/>
    <property type="molecule type" value="Genomic_DNA"/>
</dbReference>
<sequence>MGLIAVGDIHGCLESLNALLDRLNPSSDDHLLFVGDYIDRGPDSRGVIDRLLDLRESISCTFLRGNHEAMMIDYLDSGAFSLWRMNGGVSTLQSYLKGEGSEVHIPAAHAEFVRDTKLYHETDDFLFVHAGLRPDLTVEENLDQPDEEVLLWERGHLEASGLAWEKTVVCGHTPQPDPISHEKLILIDTGCVYHMKPGMGRLTAVHLPQREFIDVPYADG</sequence>
<dbReference type="InterPro" id="IPR006186">
    <property type="entry name" value="Ser/Thr-sp_prot-phosphatase"/>
</dbReference>
<evidence type="ECO:0000313" key="4">
    <source>
        <dbReference type="EMBL" id="MCS3951484.1"/>
    </source>
</evidence>
<evidence type="ECO:0000313" key="3">
    <source>
        <dbReference type="EMBL" id="MCS3710574.1"/>
    </source>
</evidence>
<proteinExistence type="predicted"/>
<dbReference type="EMBL" id="JANUAU010000007">
    <property type="protein sequence ID" value="MCS3678393.1"/>
    <property type="molecule type" value="Genomic_DNA"/>
</dbReference>
<evidence type="ECO:0000313" key="6">
    <source>
        <dbReference type="EMBL" id="MCS4156961.1"/>
    </source>
</evidence>
<dbReference type="InterPro" id="IPR004843">
    <property type="entry name" value="Calcineurin-like_PHP"/>
</dbReference>
<name>A0A9X2PZH5_9BACT</name>
<dbReference type="GO" id="GO:0008803">
    <property type="term" value="F:bis(5'-nucleosyl)-tetraphosphatase (symmetrical) activity"/>
    <property type="evidence" value="ECO:0007669"/>
    <property type="project" value="TreeGrafter"/>
</dbReference>
<gene>
    <name evidence="5" type="ORF">GGP45_000917</name>
    <name evidence="3" type="ORF">GGP61_002187</name>
    <name evidence="2" type="ORF">GGP71_002324</name>
    <name evidence="4" type="ORF">GGP83_001429</name>
    <name evidence="6" type="ORF">GGP99_000903</name>
</gene>
<dbReference type="Proteomes" id="UP001155110">
    <property type="component" value="Unassembled WGS sequence"/>
</dbReference>
<feature type="domain" description="Serine/threonine specific protein phosphatases" evidence="1">
    <location>
        <begin position="63"/>
        <end position="68"/>
    </location>
</feature>
<dbReference type="PANTHER" id="PTHR42850">
    <property type="entry name" value="METALLOPHOSPHOESTERASE"/>
    <property type="match status" value="1"/>
</dbReference>
<reference evidence="2" key="1">
    <citation type="submission" date="2022-08" db="EMBL/GenBank/DDBJ databases">
        <title>Genomic Encyclopedia of Type Strains, Phase V (KMG-V): Genome sequencing to study the core and pangenomes of soil and plant-associated prokaryotes.</title>
        <authorList>
            <person name="Whitman W."/>
        </authorList>
    </citation>
    <scope>NUCLEOTIDE SEQUENCE</scope>
    <source>
        <strain evidence="2">0</strain>
        <strain evidence="4">SP2017</strain>
        <strain evidence="6">SP3002</strain>
        <strain evidence="5">SP3026</strain>
        <strain evidence="3">SP3049</strain>
    </source>
</reference>
<dbReference type="AlphaFoldDB" id="A0A9X2PZH5"/>
<dbReference type="GO" id="GO:0005737">
    <property type="term" value="C:cytoplasm"/>
    <property type="evidence" value="ECO:0007669"/>
    <property type="project" value="TreeGrafter"/>
</dbReference>
<evidence type="ECO:0000313" key="7">
    <source>
        <dbReference type="Proteomes" id="UP001155027"/>
    </source>
</evidence>
<dbReference type="EMBL" id="JANUBL010000001">
    <property type="protein sequence ID" value="MCS4120599.1"/>
    <property type="molecule type" value="Genomic_DNA"/>
</dbReference>
<dbReference type="InterPro" id="IPR029052">
    <property type="entry name" value="Metallo-depent_PP-like"/>
</dbReference>
<dbReference type="Proteomes" id="UP001155144">
    <property type="component" value="Unassembled WGS sequence"/>
</dbReference>
<evidence type="ECO:0000313" key="2">
    <source>
        <dbReference type="EMBL" id="MCS3678393.1"/>
    </source>
</evidence>
<dbReference type="GO" id="GO:0004722">
    <property type="term" value="F:protein serine/threonine phosphatase activity"/>
    <property type="evidence" value="ECO:0007669"/>
    <property type="project" value="UniProtKB-EC"/>
</dbReference>
<dbReference type="EC" id="3.1.3.16" evidence="2"/>
<accession>A0A9X2PZH5</accession>
<dbReference type="GeneID" id="83726847"/>
<evidence type="ECO:0000259" key="1">
    <source>
        <dbReference type="PROSITE" id="PS00125"/>
    </source>
</evidence>
<dbReference type="SUPFAM" id="SSF56300">
    <property type="entry name" value="Metallo-dependent phosphatases"/>
    <property type="match status" value="1"/>
</dbReference>
<organism evidence="2 7">
    <name type="scientific">Salinibacter ruber</name>
    <dbReference type="NCBI Taxonomy" id="146919"/>
    <lineage>
        <taxon>Bacteria</taxon>
        <taxon>Pseudomonadati</taxon>
        <taxon>Rhodothermota</taxon>
        <taxon>Rhodothermia</taxon>
        <taxon>Rhodothermales</taxon>
        <taxon>Salinibacteraceae</taxon>
        <taxon>Salinibacter</taxon>
    </lineage>
</organism>
<dbReference type="Proteomes" id="UP001155057">
    <property type="component" value="Unassembled WGS sequence"/>
</dbReference>
<dbReference type="CDD" id="cd00144">
    <property type="entry name" value="MPP_PPP_family"/>
    <property type="match status" value="1"/>
</dbReference>
<dbReference type="EMBL" id="JANUBB010000005">
    <property type="protein sequence ID" value="MCS3951484.1"/>
    <property type="molecule type" value="Genomic_DNA"/>
</dbReference>
<dbReference type="GO" id="GO:0110154">
    <property type="term" value="P:RNA decapping"/>
    <property type="evidence" value="ECO:0007669"/>
    <property type="project" value="TreeGrafter"/>
</dbReference>
<dbReference type="Proteomes" id="UP001155027">
    <property type="component" value="Unassembled WGS sequence"/>
</dbReference>
<dbReference type="PANTHER" id="PTHR42850:SF4">
    <property type="entry name" value="ZINC-DEPENDENT ENDOPOLYPHOSPHATASE"/>
    <property type="match status" value="1"/>
</dbReference>
<dbReference type="Gene3D" id="3.60.21.10">
    <property type="match status" value="1"/>
</dbReference>
<protein>
    <submittedName>
        <fullName evidence="2">Serine/threonine protein phosphatase 1</fullName>
        <ecNumber evidence="2">3.1.3.16</ecNumber>
    </submittedName>
</protein>